<dbReference type="PANTHER" id="PTHR11002">
    <property type="entry name" value="CARBONIC ANHYDRASE"/>
    <property type="match status" value="1"/>
</dbReference>
<evidence type="ECO:0000256" key="1">
    <source>
        <dbReference type="ARBA" id="ARBA00006217"/>
    </source>
</evidence>
<keyword evidence="2" id="KW-0479">Metal-binding</keyword>
<dbReference type="RefSeq" id="WP_283807591.1">
    <property type="nucleotide sequence ID" value="NZ_LT670844.1"/>
</dbReference>
<keyword evidence="2" id="KW-0862">Zinc</keyword>
<dbReference type="CDD" id="cd03378">
    <property type="entry name" value="beta_CA_cladeC"/>
    <property type="match status" value="1"/>
</dbReference>
<evidence type="ECO:0000256" key="2">
    <source>
        <dbReference type="PIRSR" id="PIRSR601765-1"/>
    </source>
</evidence>
<dbReference type="AlphaFoldDB" id="A0A1M6IJ88"/>
<reference evidence="3 4" key="1">
    <citation type="submission" date="2016-11" db="EMBL/GenBank/DDBJ databases">
        <authorList>
            <person name="Jaros S."/>
            <person name="Januszkiewicz K."/>
            <person name="Wedrychowicz H."/>
        </authorList>
    </citation>
    <scope>NUCLEOTIDE SEQUENCE [LARGE SCALE GENOMIC DNA]</scope>
    <source>
        <strain evidence="3 4">GAS499</strain>
    </source>
</reference>
<protein>
    <submittedName>
        <fullName evidence="3">Carbonic anhydrase</fullName>
    </submittedName>
</protein>
<dbReference type="InterPro" id="IPR036874">
    <property type="entry name" value="Carbonic_anhydrase_sf"/>
</dbReference>
<organism evidence="3 4">
    <name type="scientific">Bradyrhizobium lablabi</name>
    <dbReference type="NCBI Taxonomy" id="722472"/>
    <lineage>
        <taxon>Bacteria</taxon>
        <taxon>Pseudomonadati</taxon>
        <taxon>Pseudomonadota</taxon>
        <taxon>Alphaproteobacteria</taxon>
        <taxon>Hyphomicrobiales</taxon>
        <taxon>Nitrobacteraceae</taxon>
        <taxon>Bradyrhizobium</taxon>
    </lineage>
</organism>
<dbReference type="SMART" id="SM00947">
    <property type="entry name" value="Pro_CA"/>
    <property type="match status" value="1"/>
</dbReference>
<dbReference type="InterPro" id="IPR019546">
    <property type="entry name" value="TAT_signal_bac_arc"/>
</dbReference>
<dbReference type="NCBIfam" id="TIGR01409">
    <property type="entry name" value="TAT_signal_seq"/>
    <property type="match status" value="1"/>
</dbReference>
<accession>A0A1M6IJ88</accession>
<comment type="cofactor">
    <cofactor evidence="2">
        <name>Zn(2+)</name>
        <dbReference type="ChEBI" id="CHEBI:29105"/>
    </cofactor>
    <text evidence="2">Binds 1 zinc ion per subunit.</text>
</comment>
<name>A0A1M6IJ88_9BRAD</name>
<dbReference type="Proteomes" id="UP000189935">
    <property type="component" value="Chromosome I"/>
</dbReference>
<feature type="binding site" evidence="2">
    <location>
        <position position="101"/>
    </location>
    <ligand>
        <name>Zn(2+)</name>
        <dbReference type="ChEBI" id="CHEBI:29105"/>
    </ligand>
</feature>
<dbReference type="GO" id="GO:0008270">
    <property type="term" value="F:zinc ion binding"/>
    <property type="evidence" value="ECO:0007669"/>
    <property type="project" value="InterPro"/>
</dbReference>
<feature type="binding site" evidence="2">
    <location>
        <position position="157"/>
    </location>
    <ligand>
        <name>Zn(2+)</name>
        <dbReference type="ChEBI" id="CHEBI:29105"/>
    </ligand>
</feature>
<feature type="binding site" evidence="2">
    <location>
        <position position="154"/>
    </location>
    <ligand>
        <name>Zn(2+)</name>
        <dbReference type="ChEBI" id="CHEBI:29105"/>
    </ligand>
</feature>
<evidence type="ECO:0000313" key="4">
    <source>
        <dbReference type="Proteomes" id="UP000189935"/>
    </source>
</evidence>
<evidence type="ECO:0000313" key="3">
    <source>
        <dbReference type="EMBL" id="SHJ34463.1"/>
    </source>
</evidence>
<dbReference type="EMBL" id="LT670844">
    <property type="protein sequence ID" value="SHJ34463.1"/>
    <property type="molecule type" value="Genomic_DNA"/>
</dbReference>
<gene>
    <name evidence="3" type="ORF">SAMN05444159_0376</name>
</gene>
<dbReference type="PROSITE" id="PS51318">
    <property type="entry name" value="TAT"/>
    <property type="match status" value="1"/>
</dbReference>
<dbReference type="SUPFAM" id="SSF53056">
    <property type="entry name" value="beta-carbonic anhydrase, cab"/>
    <property type="match status" value="1"/>
</dbReference>
<dbReference type="PANTHER" id="PTHR11002:SF79">
    <property type="entry name" value="CARBONIC ANHYDRASE 2"/>
    <property type="match status" value="1"/>
</dbReference>
<sequence length="252" mass="26926">MHHKPGHPRDCNCLARRNFLKMTGAAAAVGIGGSSLFLADRARADALTKELRDKLTPDQIIQAMKNGNTRFRKGERKERNYLREQKASASGQYPAAALLSCIDSRAPAEVIMDLGIGDIFNCRVAGNVESADILGSLEFACKLAGAKVVLVMGHTACGAIKGAIDNAELGNLTGLLAKIKPAVQATSYTGDRSAKNYAFVDAVARKNVEMTVANIRKDSPVLAELEAKGTIKITGAMYNLETGAVEFFGELR</sequence>
<dbReference type="Pfam" id="PF00484">
    <property type="entry name" value="Pro_CA"/>
    <property type="match status" value="1"/>
</dbReference>
<dbReference type="InterPro" id="IPR006311">
    <property type="entry name" value="TAT_signal"/>
</dbReference>
<dbReference type="NCBIfam" id="NF011765">
    <property type="entry name" value="PRK15219.1"/>
    <property type="match status" value="1"/>
</dbReference>
<feature type="binding site" evidence="2">
    <location>
        <position position="103"/>
    </location>
    <ligand>
        <name>Zn(2+)</name>
        <dbReference type="ChEBI" id="CHEBI:29105"/>
    </ligand>
</feature>
<dbReference type="Gene3D" id="3.40.1050.10">
    <property type="entry name" value="Carbonic anhydrase"/>
    <property type="match status" value="1"/>
</dbReference>
<comment type="similarity">
    <text evidence="1">Belongs to the beta-class carbonic anhydrase family.</text>
</comment>
<dbReference type="GO" id="GO:0004089">
    <property type="term" value="F:carbonate dehydratase activity"/>
    <property type="evidence" value="ECO:0007669"/>
    <property type="project" value="InterPro"/>
</dbReference>
<dbReference type="InterPro" id="IPR001765">
    <property type="entry name" value="Carbonic_anhydrase"/>
</dbReference>
<proteinExistence type="inferred from homology"/>